<keyword evidence="3" id="KW-1185">Reference proteome</keyword>
<dbReference type="Proteomes" id="UP000188603">
    <property type="component" value="Chromosome"/>
</dbReference>
<dbReference type="AlphaFoldDB" id="A0A1U9K7X4"/>
<name>A0A1U9K7X4_9BACL</name>
<evidence type="ECO:0000313" key="2">
    <source>
        <dbReference type="EMBL" id="AQS56155.1"/>
    </source>
</evidence>
<feature type="transmembrane region" description="Helical" evidence="1">
    <location>
        <begin position="352"/>
        <end position="371"/>
    </location>
</feature>
<feature type="transmembrane region" description="Helical" evidence="1">
    <location>
        <begin position="167"/>
        <end position="184"/>
    </location>
</feature>
<dbReference type="RefSeq" id="WP_077720018.1">
    <property type="nucleotide sequence ID" value="NZ_CP019699.1"/>
</dbReference>
<evidence type="ECO:0008006" key="4">
    <source>
        <dbReference type="Google" id="ProtNLM"/>
    </source>
</evidence>
<protein>
    <recommendedName>
        <fullName evidence="4">ABC transporter permease</fullName>
    </recommendedName>
</protein>
<organism evidence="2 3">
    <name type="scientific">Novibacillus thermophilus</name>
    <dbReference type="NCBI Taxonomy" id="1471761"/>
    <lineage>
        <taxon>Bacteria</taxon>
        <taxon>Bacillati</taxon>
        <taxon>Bacillota</taxon>
        <taxon>Bacilli</taxon>
        <taxon>Bacillales</taxon>
        <taxon>Thermoactinomycetaceae</taxon>
        <taxon>Novibacillus</taxon>
    </lineage>
</organism>
<keyword evidence="1" id="KW-0812">Transmembrane</keyword>
<dbReference type="KEGG" id="ntr:B0W44_10645"/>
<gene>
    <name evidence="2" type="ORF">B0W44_10645</name>
</gene>
<feature type="transmembrane region" description="Helical" evidence="1">
    <location>
        <begin position="283"/>
        <end position="301"/>
    </location>
</feature>
<evidence type="ECO:0000313" key="3">
    <source>
        <dbReference type="Proteomes" id="UP000188603"/>
    </source>
</evidence>
<feature type="transmembrane region" description="Helical" evidence="1">
    <location>
        <begin position="98"/>
        <end position="122"/>
    </location>
</feature>
<keyword evidence="1" id="KW-1133">Transmembrane helix</keyword>
<keyword evidence="1" id="KW-0472">Membrane</keyword>
<dbReference type="EMBL" id="CP019699">
    <property type="protein sequence ID" value="AQS56155.1"/>
    <property type="molecule type" value="Genomic_DNA"/>
</dbReference>
<dbReference type="STRING" id="1471761.B0W44_10645"/>
<dbReference type="Pfam" id="PF05975">
    <property type="entry name" value="EcsB"/>
    <property type="match status" value="1"/>
</dbReference>
<feature type="transmembrane region" description="Helical" evidence="1">
    <location>
        <begin position="20"/>
        <end position="46"/>
    </location>
</feature>
<dbReference type="InterPro" id="IPR010288">
    <property type="entry name" value="EcsB_ABC"/>
</dbReference>
<feature type="transmembrane region" description="Helical" evidence="1">
    <location>
        <begin position="190"/>
        <end position="209"/>
    </location>
</feature>
<feature type="transmembrane region" description="Helical" evidence="1">
    <location>
        <begin position="58"/>
        <end position="77"/>
    </location>
</feature>
<accession>A0A1U9K7X4</accession>
<evidence type="ECO:0000256" key="1">
    <source>
        <dbReference type="SAM" id="Phobius"/>
    </source>
</evidence>
<feature type="transmembrane region" description="Helical" evidence="1">
    <location>
        <begin position="134"/>
        <end position="155"/>
    </location>
</feature>
<sequence>MTDARDLFYSRLAASWAKGLRYFLLIAGNGGMPVLLVLSGILLYDAYAAFLSWLPESFPAYVLIAAFISAVLTKTSVRTFIRQPDVVFLLPLEHHMGAYFRASLIYSAVVQVVFTAVAMGLLLPLYRVRIGDEASFAVSLAFVAIFQLWNVYAYWQELRLTHGRGKHIAFRFAVNVLLTGTLFYGGPHPLYTLMAAFMLLLATVHYSRLTQGGRFPWYRLVDLERKRRNTLYALTGFFVDVPHLQQQVKVRPWLAPLLSRIPFGQKNTYLYVYARTFARSGDYWSLYVRLTIVTAVVMAFVPNVYAVLAAYVIGLVLTGVQLPGVAKKHAHSIWFKVYPLDVQSRMNGLTRLVFALLAVQSVLLAFAGLLSTASLKFTAALLAVGWVFSYVFSYVYLPSRLHPSR</sequence>
<proteinExistence type="predicted"/>
<dbReference type="PIRSF" id="PIRSF037259">
    <property type="entry name" value="EcsB_ABC"/>
    <property type="match status" value="1"/>
</dbReference>
<feature type="transmembrane region" description="Helical" evidence="1">
    <location>
        <begin position="377"/>
        <end position="397"/>
    </location>
</feature>
<dbReference type="GO" id="GO:0016020">
    <property type="term" value="C:membrane"/>
    <property type="evidence" value="ECO:0007669"/>
    <property type="project" value="InterPro"/>
</dbReference>
<reference evidence="2 3" key="1">
    <citation type="journal article" date="2015" name="Int. J. Syst. Evol. Microbiol.">
        <title>Novibacillus thermophilus gen. nov., sp. nov., a Gram-staining-negative and moderately thermophilic member of the family Thermoactinomycetaceae.</title>
        <authorList>
            <person name="Yang G."/>
            <person name="Chen J."/>
            <person name="Zhou S."/>
        </authorList>
    </citation>
    <scope>NUCLEOTIDE SEQUENCE [LARGE SCALE GENOMIC DNA]</scope>
    <source>
        <strain evidence="2 3">SG-1</strain>
    </source>
</reference>
<feature type="transmembrane region" description="Helical" evidence="1">
    <location>
        <begin position="307"/>
        <end position="326"/>
    </location>
</feature>
<dbReference type="OrthoDB" id="2447941at2"/>